<accession>A0A8S5R5U6</accession>
<sequence>MGKEIIYCIPDAVLDGERIRGYIRNVVCKSFESGIKMSSCRYKNHSITLDVSFEPEGGFDKMMLEILYGDRIRKTIERLNFEWLKKMWKASDDDFQVFWFEQIRKKFEEYEDKNGYIWGKI</sequence>
<protein>
    <submittedName>
        <fullName evidence="1">Uncharacterized protein</fullName>
    </submittedName>
</protein>
<organism evidence="1">
    <name type="scientific">Myoviridae sp. ctgyr15</name>
    <dbReference type="NCBI Taxonomy" id="2827291"/>
    <lineage>
        <taxon>Viruses</taxon>
        <taxon>Duplodnaviria</taxon>
        <taxon>Heunggongvirae</taxon>
        <taxon>Uroviricota</taxon>
        <taxon>Caudoviricetes</taxon>
    </lineage>
</organism>
<name>A0A8S5R5U6_9CAUD</name>
<evidence type="ECO:0000313" key="1">
    <source>
        <dbReference type="EMBL" id="DAE26357.1"/>
    </source>
</evidence>
<proteinExistence type="predicted"/>
<dbReference type="EMBL" id="BK015815">
    <property type="protein sequence ID" value="DAE26357.1"/>
    <property type="molecule type" value="Genomic_DNA"/>
</dbReference>
<reference evidence="1" key="1">
    <citation type="journal article" date="2021" name="Proc. Natl. Acad. Sci. U.S.A.">
        <title>A Catalog of Tens of Thousands of Viruses from Human Metagenomes Reveals Hidden Associations with Chronic Diseases.</title>
        <authorList>
            <person name="Tisza M.J."/>
            <person name="Buck C.B."/>
        </authorList>
    </citation>
    <scope>NUCLEOTIDE SEQUENCE</scope>
    <source>
        <strain evidence="1">Ctgyr15</strain>
    </source>
</reference>